<proteinExistence type="predicted"/>
<sequence length="41" mass="4626">MSVVEFRTFPLYVSFEGFLGDGLVLLQRLNTIICGFNVRAC</sequence>
<name>A0A2P2NDH3_RHIMU</name>
<dbReference type="AlphaFoldDB" id="A0A2P2NDH3"/>
<evidence type="ECO:0000313" key="1">
    <source>
        <dbReference type="EMBL" id="MBX40480.1"/>
    </source>
</evidence>
<dbReference type="EMBL" id="GGEC01059996">
    <property type="protein sequence ID" value="MBX40480.1"/>
    <property type="molecule type" value="Transcribed_RNA"/>
</dbReference>
<organism evidence="1">
    <name type="scientific">Rhizophora mucronata</name>
    <name type="common">Asiatic mangrove</name>
    <dbReference type="NCBI Taxonomy" id="61149"/>
    <lineage>
        <taxon>Eukaryota</taxon>
        <taxon>Viridiplantae</taxon>
        <taxon>Streptophyta</taxon>
        <taxon>Embryophyta</taxon>
        <taxon>Tracheophyta</taxon>
        <taxon>Spermatophyta</taxon>
        <taxon>Magnoliopsida</taxon>
        <taxon>eudicotyledons</taxon>
        <taxon>Gunneridae</taxon>
        <taxon>Pentapetalae</taxon>
        <taxon>rosids</taxon>
        <taxon>fabids</taxon>
        <taxon>Malpighiales</taxon>
        <taxon>Rhizophoraceae</taxon>
        <taxon>Rhizophora</taxon>
    </lineage>
</organism>
<accession>A0A2P2NDH3</accession>
<reference evidence="1" key="1">
    <citation type="submission" date="2018-02" db="EMBL/GenBank/DDBJ databases">
        <title>Rhizophora mucronata_Transcriptome.</title>
        <authorList>
            <person name="Meera S.P."/>
            <person name="Sreeshan A."/>
            <person name="Augustine A."/>
        </authorList>
    </citation>
    <scope>NUCLEOTIDE SEQUENCE</scope>
    <source>
        <tissue evidence="1">Leaf</tissue>
    </source>
</reference>
<protein>
    <submittedName>
        <fullName evidence="1">Uncharacterized protein</fullName>
    </submittedName>
</protein>